<organism evidence="3 4">
    <name type="scientific">Acanthosepion pharaonis</name>
    <name type="common">Pharaoh cuttlefish</name>
    <name type="synonym">Sepia pharaonis</name>
    <dbReference type="NCBI Taxonomy" id="158019"/>
    <lineage>
        <taxon>Eukaryota</taxon>
        <taxon>Metazoa</taxon>
        <taxon>Spiralia</taxon>
        <taxon>Lophotrochozoa</taxon>
        <taxon>Mollusca</taxon>
        <taxon>Cephalopoda</taxon>
        <taxon>Coleoidea</taxon>
        <taxon>Decapodiformes</taxon>
        <taxon>Sepiida</taxon>
        <taxon>Sepiina</taxon>
        <taxon>Sepiidae</taxon>
        <taxon>Acanthosepion</taxon>
    </lineage>
</organism>
<gene>
    <name evidence="3" type="ORF">SPHA_62145</name>
</gene>
<evidence type="ECO:0000256" key="1">
    <source>
        <dbReference type="SAM" id="MobiDB-lite"/>
    </source>
</evidence>
<reference evidence="3" key="1">
    <citation type="submission" date="2021-01" db="EMBL/GenBank/DDBJ databases">
        <authorList>
            <person name="Li R."/>
            <person name="Bekaert M."/>
        </authorList>
    </citation>
    <scope>NUCLEOTIDE SEQUENCE</scope>
    <source>
        <strain evidence="3">Farmed</strain>
    </source>
</reference>
<feature type="region of interest" description="Disordered" evidence="1">
    <location>
        <begin position="92"/>
        <end position="175"/>
    </location>
</feature>
<keyword evidence="2" id="KW-0812">Transmembrane</keyword>
<keyword evidence="4" id="KW-1185">Reference proteome</keyword>
<dbReference type="AlphaFoldDB" id="A0A812DTZ4"/>
<feature type="compositionally biased region" description="Low complexity" evidence="1">
    <location>
        <begin position="551"/>
        <end position="570"/>
    </location>
</feature>
<feature type="compositionally biased region" description="Basic and acidic residues" evidence="1">
    <location>
        <begin position="117"/>
        <end position="127"/>
    </location>
</feature>
<feature type="transmembrane region" description="Helical" evidence="2">
    <location>
        <begin position="695"/>
        <end position="714"/>
    </location>
</feature>
<evidence type="ECO:0000313" key="3">
    <source>
        <dbReference type="EMBL" id="CAE1310585.1"/>
    </source>
</evidence>
<feature type="compositionally biased region" description="Basic residues" evidence="1">
    <location>
        <begin position="155"/>
        <end position="164"/>
    </location>
</feature>
<dbReference type="EMBL" id="CAHIKZ030004414">
    <property type="protein sequence ID" value="CAE1310585.1"/>
    <property type="molecule type" value="Genomic_DNA"/>
</dbReference>
<dbReference type="Proteomes" id="UP000597762">
    <property type="component" value="Unassembled WGS sequence"/>
</dbReference>
<evidence type="ECO:0000256" key="2">
    <source>
        <dbReference type="SAM" id="Phobius"/>
    </source>
</evidence>
<feature type="compositionally biased region" description="Basic and acidic residues" evidence="1">
    <location>
        <begin position="100"/>
        <end position="109"/>
    </location>
</feature>
<accession>A0A812DTZ4</accession>
<feature type="compositionally biased region" description="Basic residues" evidence="1">
    <location>
        <begin position="128"/>
        <end position="137"/>
    </location>
</feature>
<protein>
    <submittedName>
        <fullName evidence="3">Uncharacterized protein</fullName>
    </submittedName>
</protein>
<name>A0A812DTZ4_ACAPH</name>
<keyword evidence="2" id="KW-1133">Transmembrane helix</keyword>
<proteinExistence type="predicted"/>
<feature type="region of interest" description="Disordered" evidence="1">
    <location>
        <begin position="547"/>
        <end position="575"/>
    </location>
</feature>
<dbReference type="OrthoDB" id="10068017at2759"/>
<comment type="caution">
    <text evidence="3">The sequence shown here is derived from an EMBL/GenBank/DDBJ whole genome shotgun (WGS) entry which is preliminary data.</text>
</comment>
<sequence length="752" mass="84607">MASSWPVEESDYNDSSTVSVNIESLINGQQTNLNAEPCSSQQYASSQLIEDETLEGGSPSLTVLKLFSLPDVFQSSMDVSQQIGYCPSLKQVPTPQEQLHQPKEKDEITRSTLDGESGNKESVQERKSIRKRFKKRSYSPESGASQASKLGSTSKKNRRKKKYPRTSAFVNPDRPYDTLPNGSQFQCDLCKCPYICNPLLKKVSKLKKTKQVAASPRHKIDPVTENKLTLCNACGLSFDRPRKTKKTPVVPSAEEKNKYFQESQAFASALAVKMEDPIAEKLWCPNFKSRPCGCLQEYLSANGDQEEMKQRAQQLLEIMKSAKKLSRQKCYNVNELEAETEKRTKRFRNIGLGNGQKRSKAFEEFVMLNRSQLRNKLQLCERATQRILVYSNNFLHKKLKTEERECRATRVKGKAALGLLPDLSQLCNMRCCGDMCVMMVLTHFKLLNKWRERAISGQMEARRVLAEMLTPSGGVRSNCYKFISWVTGCSHSTIGRVNEQMQQTGGDREPPVHGLKKYWKENPHLKAKQKNSVGTHNAQLTDEMEVTLDSQQTPQTSHPPTTQQQQTVTTATGSKAVNTSNSTITTVTNVPVETLNQLLVERQLLQQQLMQQTIIQQLYQQESSQNPATIQQLLLKLIENSHVSQQNNTVSGSESTPVYTNCFLRTQPLVSPTGSQVLPTASDTSTPTMMHFFQFFLRSSLCIIIFFISCCPVLSNLYNIFAALLDVSIQICFGHLTTVIDADASFATLFPF</sequence>
<evidence type="ECO:0000313" key="4">
    <source>
        <dbReference type="Proteomes" id="UP000597762"/>
    </source>
</evidence>
<feature type="compositionally biased region" description="Polar residues" evidence="1">
    <location>
        <begin position="140"/>
        <end position="154"/>
    </location>
</feature>
<keyword evidence="2" id="KW-0472">Membrane</keyword>